<dbReference type="InterPro" id="IPR036388">
    <property type="entry name" value="WH-like_DNA-bd_sf"/>
</dbReference>
<protein>
    <recommendedName>
        <fullName evidence="6">HTH lysR-type domain-containing protein</fullName>
    </recommendedName>
</protein>
<dbReference type="PANTHER" id="PTHR30293:SF2">
    <property type="entry name" value="TRANSCRIPTIONAL ACTIVATOR PROTEIN NHAR"/>
    <property type="match status" value="1"/>
</dbReference>
<dbReference type="PROSITE" id="PS50931">
    <property type="entry name" value="HTH_LYSR"/>
    <property type="match status" value="1"/>
</dbReference>
<evidence type="ECO:0000256" key="5">
    <source>
        <dbReference type="ARBA" id="ARBA00023163"/>
    </source>
</evidence>
<dbReference type="SUPFAM" id="SSF53850">
    <property type="entry name" value="Periplasmic binding protein-like II"/>
    <property type="match status" value="1"/>
</dbReference>
<dbReference type="Pfam" id="PF03466">
    <property type="entry name" value="LysR_substrate"/>
    <property type="match status" value="1"/>
</dbReference>
<dbReference type="PANTHER" id="PTHR30293">
    <property type="entry name" value="TRANSCRIPTIONAL REGULATORY PROTEIN NAC-RELATED"/>
    <property type="match status" value="1"/>
</dbReference>
<dbReference type="InterPro" id="IPR036390">
    <property type="entry name" value="WH_DNA-bd_sf"/>
</dbReference>
<dbReference type="SUPFAM" id="SSF46785">
    <property type="entry name" value="Winged helix' DNA-binding domain"/>
    <property type="match status" value="1"/>
</dbReference>
<dbReference type="PATRIC" id="fig|1348657.5.peg.181"/>
<evidence type="ECO:0000256" key="2">
    <source>
        <dbReference type="ARBA" id="ARBA00023015"/>
    </source>
</evidence>
<feature type="domain" description="HTH lysR-type" evidence="6">
    <location>
        <begin position="13"/>
        <end position="70"/>
    </location>
</feature>
<name>T0B3J3_9RHOO</name>
<dbReference type="eggNOG" id="COG0583">
    <property type="taxonomic scope" value="Bacteria"/>
</dbReference>
<comment type="similarity">
    <text evidence="1">Belongs to the LysR transcriptional regulatory family.</text>
</comment>
<comment type="caution">
    <text evidence="7">The sequence shown here is derived from an EMBL/GenBank/DDBJ whole genome shotgun (WGS) entry which is preliminary data.</text>
</comment>
<keyword evidence="2" id="KW-0805">Transcription regulation</keyword>
<dbReference type="AlphaFoldDB" id="T0B3J3"/>
<dbReference type="InterPro" id="IPR000847">
    <property type="entry name" value="LysR_HTH_N"/>
</dbReference>
<dbReference type="Gene3D" id="3.40.190.290">
    <property type="match status" value="1"/>
</dbReference>
<evidence type="ECO:0000256" key="3">
    <source>
        <dbReference type="ARBA" id="ARBA00023125"/>
    </source>
</evidence>
<evidence type="ECO:0000256" key="1">
    <source>
        <dbReference type="ARBA" id="ARBA00009437"/>
    </source>
</evidence>
<evidence type="ECO:0000313" key="7">
    <source>
        <dbReference type="EMBL" id="EPZ17358.1"/>
    </source>
</evidence>
<evidence type="ECO:0000313" key="8">
    <source>
        <dbReference type="Proteomes" id="UP000015455"/>
    </source>
</evidence>
<dbReference type="GO" id="GO:0003677">
    <property type="term" value="F:DNA binding"/>
    <property type="evidence" value="ECO:0007669"/>
    <property type="project" value="UniProtKB-KW"/>
</dbReference>
<dbReference type="GO" id="GO:0003700">
    <property type="term" value="F:DNA-binding transcription factor activity"/>
    <property type="evidence" value="ECO:0007669"/>
    <property type="project" value="InterPro"/>
</dbReference>
<sequence>MIDFLDETTMTDLNYKHLRYFWMVGRVGTIAAASKLLNVTPHAISAQLASFEASLGSTLFRRVGRRLEMTEAGERILGHADEIFALGDQIVETLRDGAQRRGLPFRIGIPDSMPKSIVYRLIEPALHLERPGRLVCRESPLPALMAELAVRRLDLIIADRPIPPNLSVRGYSNLLGESTLTVFGSPALCERLHGGFPARLHSAPFLLPGEDVAFRGALMQWFDKQRIQPDIVAELDDSALMKAFGQGGAGLFVAPSAIASYICAQYQVRALGEISSVRAQIYAITTERRLNHPVMEAIRLQAAAALQADAQ</sequence>
<keyword evidence="8" id="KW-1185">Reference proteome</keyword>
<dbReference type="InterPro" id="IPR005119">
    <property type="entry name" value="LysR_subst-bd"/>
</dbReference>
<dbReference type="Gene3D" id="1.10.10.10">
    <property type="entry name" value="Winged helix-like DNA-binding domain superfamily/Winged helix DNA-binding domain"/>
    <property type="match status" value="1"/>
</dbReference>
<keyword evidence="4" id="KW-0010">Activator</keyword>
<evidence type="ECO:0000256" key="4">
    <source>
        <dbReference type="ARBA" id="ARBA00023159"/>
    </source>
</evidence>
<proteinExistence type="inferred from homology"/>
<dbReference type="EMBL" id="ATJV01000001">
    <property type="protein sequence ID" value="EPZ17358.1"/>
    <property type="molecule type" value="Genomic_DNA"/>
</dbReference>
<keyword evidence="3" id="KW-0238">DNA-binding</keyword>
<keyword evidence="5" id="KW-0804">Transcription</keyword>
<evidence type="ECO:0000259" key="6">
    <source>
        <dbReference type="PROSITE" id="PS50931"/>
    </source>
</evidence>
<organism evidence="7 8">
    <name type="scientific">Thauera terpenica 58Eu</name>
    <dbReference type="NCBI Taxonomy" id="1348657"/>
    <lineage>
        <taxon>Bacteria</taxon>
        <taxon>Pseudomonadati</taxon>
        <taxon>Pseudomonadota</taxon>
        <taxon>Betaproteobacteria</taxon>
        <taxon>Rhodocyclales</taxon>
        <taxon>Zoogloeaceae</taxon>
        <taxon>Thauera</taxon>
    </lineage>
</organism>
<gene>
    <name evidence="7" type="ORF">M622_00910</name>
</gene>
<dbReference type="Proteomes" id="UP000015455">
    <property type="component" value="Unassembled WGS sequence"/>
</dbReference>
<accession>T0B3J3</accession>
<reference evidence="7 8" key="1">
    <citation type="submission" date="2013-06" db="EMBL/GenBank/DDBJ databases">
        <title>Draft genome sequence of Thauera terpenica.</title>
        <authorList>
            <person name="Liu B."/>
            <person name="Frostegard A.H."/>
            <person name="Shapleigh J.P."/>
        </authorList>
    </citation>
    <scope>NUCLEOTIDE SEQUENCE [LARGE SCALE GENOMIC DNA]</scope>
    <source>
        <strain evidence="7 8">58Eu</strain>
    </source>
</reference>
<dbReference type="STRING" id="1348657.M622_00910"/>
<dbReference type="GO" id="GO:2000142">
    <property type="term" value="P:regulation of DNA-templated transcription initiation"/>
    <property type="evidence" value="ECO:0007669"/>
    <property type="project" value="TreeGrafter"/>
</dbReference>
<dbReference type="Pfam" id="PF00126">
    <property type="entry name" value="HTH_1"/>
    <property type="match status" value="1"/>
</dbReference>